<dbReference type="InterPro" id="IPR021102">
    <property type="entry name" value="PNGase_A"/>
</dbReference>
<proteinExistence type="predicted"/>
<keyword evidence="4" id="KW-1185">Reference proteome</keyword>
<reference evidence="4" key="1">
    <citation type="submission" date="2024-07" db="EMBL/GenBank/DDBJ databases">
        <title>Two chromosome-level genome assemblies of Korean endemic species Abeliophyllum distichum and Forsythia ovata (Oleaceae).</title>
        <authorList>
            <person name="Jang H."/>
        </authorList>
    </citation>
    <scope>NUCLEOTIDE SEQUENCE [LARGE SCALE GENOMIC DNA]</scope>
</reference>
<feature type="domain" description="Uroporphyrinogen decarboxylase (URO-D)" evidence="1">
    <location>
        <begin position="643"/>
        <end position="768"/>
    </location>
</feature>
<dbReference type="InterPro" id="IPR056948">
    <property type="entry name" value="PNGaseA_N"/>
</dbReference>
<dbReference type="SUPFAM" id="SSF51726">
    <property type="entry name" value="UROD/MetE-like"/>
    <property type="match status" value="1"/>
</dbReference>
<dbReference type="PANTHER" id="PTHR31104">
    <property type="entry name" value="PEPTIDE-N4-(N-ACETYL-BETA-GLUCOSAMINYL)ASPARAGINE AMIDASE A PROTEIN"/>
    <property type="match status" value="1"/>
</dbReference>
<gene>
    <name evidence="3" type="ORF">Fot_40238</name>
</gene>
<dbReference type="AlphaFoldDB" id="A0ABD1S718"/>
<comment type="caution">
    <text evidence="3">The sequence shown here is derived from an EMBL/GenBank/DDBJ whole genome shotgun (WGS) entry which is preliminary data.</text>
</comment>
<feature type="domain" description="Peptide N-acetyl-beta-D-glucosaminyl asparaginase amidase A N-terminal" evidence="2">
    <location>
        <begin position="18"/>
        <end position="338"/>
    </location>
</feature>
<evidence type="ECO:0000313" key="4">
    <source>
        <dbReference type="Proteomes" id="UP001604277"/>
    </source>
</evidence>
<dbReference type="Proteomes" id="UP001604277">
    <property type="component" value="Unassembled WGS sequence"/>
</dbReference>
<dbReference type="InterPro" id="IPR038071">
    <property type="entry name" value="UROD/MetE-like_sf"/>
</dbReference>
<dbReference type="Pfam" id="PF01208">
    <property type="entry name" value="URO-D"/>
    <property type="match status" value="1"/>
</dbReference>
<evidence type="ECO:0000313" key="3">
    <source>
        <dbReference type="EMBL" id="KAL2496481.1"/>
    </source>
</evidence>
<protein>
    <submittedName>
        <fullName evidence="3">Peptide-N4-(N-acetyl-beta-glucosaminyl) asparagine amidase A</fullName>
    </submittedName>
</protein>
<dbReference type="InterPro" id="IPR000257">
    <property type="entry name" value="Uroporphyrinogen_deCOase"/>
</dbReference>
<dbReference type="Pfam" id="PF12222">
    <property type="entry name" value="PNGaseA"/>
    <property type="match status" value="1"/>
</dbReference>
<dbReference type="EMBL" id="JBFOLJ010000011">
    <property type="protein sequence ID" value="KAL2496481.1"/>
    <property type="molecule type" value="Genomic_DNA"/>
</dbReference>
<name>A0ABD1S718_9LAMI</name>
<organism evidence="3 4">
    <name type="scientific">Forsythia ovata</name>
    <dbReference type="NCBI Taxonomy" id="205694"/>
    <lineage>
        <taxon>Eukaryota</taxon>
        <taxon>Viridiplantae</taxon>
        <taxon>Streptophyta</taxon>
        <taxon>Embryophyta</taxon>
        <taxon>Tracheophyta</taxon>
        <taxon>Spermatophyta</taxon>
        <taxon>Magnoliopsida</taxon>
        <taxon>eudicotyledons</taxon>
        <taxon>Gunneridae</taxon>
        <taxon>Pentapetalae</taxon>
        <taxon>asterids</taxon>
        <taxon>lamiids</taxon>
        <taxon>Lamiales</taxon>
        <taxon>Oleaceae</taxon>
        <taxon>Forsythieae</taxon>
        <taxon>Forsythia</taxon>
    </lineage>
</organism>
<accession>A0ABD1S718</accession>
<evidence type="ECO:0000259" key="1">
    <source>
        <dbReference type="Pfam" id="PF01208"/>
    </source>
</evidence>
<sequence length="768" mass="86289">MAGVGHGALQESRNGGRMGVLQHDFGYTYGKPPVLVDYTPPLDCPSQKFAKVVLEWTATCKGRQFDRIFGIWLGGVEILRSCTAEPLATGIVWTVKKDITRYYSLLMTNQTLAVYMGNIVDSTYTGVYHVNVTLHFYPAEEKYGKSDVDYGELDYGFGSGADLILPISRNLPLNDGLWFEIENSTDVESKEFKIPPNVYRAVLEVYISFHENDEFWYGNYPNEYIEVNNLTGVPGNGPFREVVVSLDNTVVGAVWPFTVIYTGGVNPLLWRPITGIGSFDLPSYDIEITPLLAKLLDGKFHTFGFSVTNALNVWYIDANLHLWLDKKNGKTEGRVLNYNIGPLTVSLMSNFTGLDGSFITNVSRSMIYSGWVSSSHGKIVTKSFQGFNYCNVMVMGNDGNLQVVNQTINFNTSVDAKKPSSSVLHSLKSFKKFDFYYYSDNVDKGNDTYASVANLTLGFNEKKEKNSDIGFSTSTLKNIQNAQGYMLVKGNLVVSGLGSTQQEYRYNDDKFCYFRSVSSSNYTILHDKESNTCSKETGLGLRQSVPTRRTVLAPKFHGVEFLEEEEEEEEDEFVEVKCLRHETLATSKFCACCSYCSLDLGWKSSSIFLSLNLFPNTNYNGLLLSSKSQKFNFPRACDSPSDPLLVKAARGDRVNRPPALMMRQAGRYMAVYRKLAEKYPSFRERSETTDLIVEISLQPWEAFQPDGVIIFSDILTPLPSFGVPFDIEEVRGPIIQSPIHSEEDLKTWHPIDLEKLHFVGESLGILRK</sequence>
<evidence type="ECO:0000259" key="2">
    <source>
        <dbReference type="Pfam" id="PF12222"/>
    </source>
</evidence>
<dbReference type="Pfam" id="PF25156">
    <property type="entry name" value="PNGase_A_C"/>
    <property type="match status" value="1"/>
</dbReference>
<dbReference type="Gene3D" id="3.20.20.210">
    <property type="match status" value="1"/>
</dbReference>